<sequence>MRLNIPYECKLQGKKQLRYELKTAFLHKDGRPGYDWTQGFLSRHADIASKKIEQLSTTRSGAEDPEVLNHGTGSSFQIMPPPQSRELKTCLLRFSTLINQNSILIPKRHCPGDLRCQESISVNWGIETRATKR</sequence>
<dbReference type="AlphaFoldDB" id="A0AAV3ZKZ4"/>
<proteinExistence type="predicted"/>
<gene>
    <name evidence="2" type="ORF">PoB_002154900</name>
</gene>
<evidence type="ECO:0000256" key="1">
    <source>
        <dbReference type="SAM" id="MobiDB-lite"/>
    </source>
</evidence>
<reference evidence="2 3" key="1">
    <citation type="journal article" date="2021" name="Elife">
        <title>Chloroplast acquisition without the gene transfer in kleptoplastic sea slugs, Plakobranchus ocellatus.</title>
        <authorList>
            <person name="Maeda T."/>
            <person name="Takahashi S."/>
            <person name="Yoshida T."/>
            <person name="Shimamura S."/>
            <person name="Takaki Y."/>
            <person name="Nagai Y."/>
            <person name="Toyoda A."/>
            <person name="Suzuki Y."/>
            <person name="Arimoto A."/>
            <person name="Ishii H."/>
            <person name="Satoh N."/>
            <person name="Nishiyama T."/>
            <person name="Hasebe M."/>
            <person name="Maruyama T."/>
            <person name="Minagawa J."/>
            <person name="Obokata J."/>
            <person name="Shigenobu S."/>
        </authorList>
    </citation>
    <scope>NUCLEOTIDE SEQUENCE [LARGE SCALE GENOMIC DNA]</scope>
</reference>
<organism evidence="2 3">
    <name type="scientific">Plakobranchus ocellatus</name>
    <dbReference type="NCBI Taxonomy" id="259542"/>
    <lineage>
        <taxon>Eukaryota</taxon>
        <taxon>Metazoa</taxon>
        <taxon>Spiralia</taxon>
        <taxon>Lophotrochozoa</taxon>
        <taxon>Mollusca</taxon>
        <taxon>Gastropoda</taxon>
        <taxon>Heterobranchia</taxon>
        <taxon>Euthyneura</taxon>
        <taxon>Panpulmonata</taxon>
        <taxon>Sacoglossa</taxon>
        <taxon>Placobranchoidea</taxon>
        <taxon>Plakobranchidae</taxon>
        <taxon>Plakobranchus</taxon>
    </lineage>
</organism>
<evidence type="ECO:0000313" key="2">
    <source>
        <dbReference type="EMBL" id="GFN95043.1"/>
    </source>
</evidence>
<feature type="region of interest" description="Disordered" evidence="1">
    <location>
        <begin position="54"/>
        <end position="81"/>
    </location>
</feature>
<dbReference type="EMBL" id="BLXT01002484">
    <property type="protein sequence ID" value="GFN95043.1"/>
    <property type="molecule type" value="Genomic_DNA"/>
</dbReference>
<comment type="caution">
    <text evidence="2">The sequence shown here is derived from an EMBL/GenBank/DDBJ whole genome shotgun (WGS) entry which is preliminary data.</text>
</comment>
<accession>A0AAV3ZKZ4</accession>
<dbReference type="Proteomes" id="UP000735302">
    <property type="component" value="Unassembled WGS sequence"/>
</dbReference>
<protein>
    <submittedName>
        <fullName evidence="2">Uncharacterized protein</fullName>
    </submittedName>
</protein>
<keyword evidence="3" id="KW-1185">Reference proteome</keyword>
<evidence type="ECO:0000313" key="3">
    <source>
        <dbReference type="Proteomes" id="UP000735302"/>
    </source>
</evidence>
<name>A0AAV3ZKZ4_9GAST</name>